<organism evidence="9 10">
    <name type="scientific">Mycena indigotica</name>
    <dbReference type="NCBI Taxonomy" id="2126181"/>
    <lineage>
        <taxon>Eukaryota</taxon>
        <taxon>Fungi</taxon>
        <taxon>Dikarya</taxon>
        <taxon>Basidiomycota</taxon>
        <taxon>Agaricomycotina</taxon>
        <taxon>Agaricomycetes</taxon>
        <taxon>Agaricomycetidae</taxon>
        <taxon>Agaricales</taxon>
        <taxon>Marasmiineae</taxon>
        <taxon>Mycenaceae</taxon>
        <taxon>Mycena</taxon>
    </lineage>
</organism>
<dbReference type="GO" id="GO:0005634">
    <property type="term" value="C:nucleus"/>
    <property type="evidence" value="ECO:0007669"/>
    <property type="project" value="TreeGrafter"/>
</dbReference>
<evidence type="ECO:0000313" key="9">
    <source>
        <dbReference type="EMBL" id="KAF7307260.1"/>
    </source>
</evidence>
<gene>
    <name evidence="9" type="ORF">MIND_00519700</name>
</gene>
<evidence type="ECO:0000259" key="6">
    <source>
        <dbReference type="PROSITE" id="PS50020"/>
    </source>
</evidence>
<dbReference type="Pfam" id="PF00639">
    <property type="entry name" value="Rotamase"/>
    <property type="match status" value="1"/>
</dbReference>
<dbReference type="InterPro" id="IPR036020">
    <property type="entry name" value="WW_dom_sf"/>
</dbReference>
<dbReference type="FunFam" id="3.10.50.40:FF:000010">
    <property type="entry name" value="Peptidyl-prolyl cis-trans isomerase Pin1"/>
    <property type="match status" value="1"/>
</dbReference>
<dbReference type="InterPro" id="IPR005303">
    <property type="entry name" value="MOCOS_middle"/>
</dbReference>
<dbReference type="OrthoDB" id="17255at2759"/>
<feature type="domain" description="PpiC" evidence="7">
    <location>
        <begin position="53"/>
        <end position="156"/>
    </location>
</feature>
<dbReference type="PROSITE" id="PS51340">
    <property type="entry name" value="MOSC"/>
    <property type="match status" value="1"/>
</dbReference>
<comment type="catalytic activity">
    <reaction evidence="1">
        <text>[protein]-peptidylproline (omega=180) = [protein]-peptidylproline (omega=0)</text>
        <dbReference type="Rhea" id="RHEA:16237"/>
        <dbReference type="Rhea" id="RHEA-COMP:10747"/>
        <dbReference type="Rhea" id="RHEA-COMP:10748"/>
        <dbReference type="ChEBI" id="CHEBI:83833"/>
        <dbReference type="ChEBI" id="CHEBI:83834"/>
        <dbReference type="EC" id="5.2.1.8"/>
    </reaction>
</comment>
<dbReference type="SUPFAM" id="SSF50800">
    <property type="entry name" value="PK beta-barrel domain-like"/>
    <property type="match status" value="1"/>
</dbReference>
<dbReference type="Gene3D" id="2.20.70.10">
    <property type="match status" value="1"/>
</dbReference>
<dbReference type="RefSeq" id="XP_037222279.1">
    <property type="nucleotide sequence ID" value="XM_037361987.1"/>
</dbReference>
<evidence type="ECO:0000256" key="3">
    <source>
        <dbReference type="ARBA" id="ARBA00023110"/>
    </source>
</evidence>
<comment type="caution">
    <text evidence="9">The sequence shown here is derived from an EMBL/GenBank/DDBJ whole genome shotgun (WGS) entry which is preliminary data.</text>
</comment>
<dbReference type="SMART" id="SM00456">
    <property type="entry name" value="WW"/>
    <property type="match status" value="1"/>
</dbReference>
<dbReference type="GO" id="GO:0005829">
    <property type="term" value="C:cytosol"/>
    <property type="evidence" value="ECO:0007669"/>
    <property type="project" value="TreeGrafter"/>
</dbReference>
<protein>
    <recommendedName>
        <fullName evidence="2">peptidylprolyl isomerase</fullName>
        <ecNumber evidence="2">5.2.1.8</ecNumber>
    </recommendedName>
</protein>
<evidence type="ECO:0000259" key="7">
    <source>
        <dbReference type="PROSITE" id="PS50198"/>
    </source>
</evidence>
<dbReference type="PROSITE" id="PS50198">
    <property type="entry name" value="PPIC_PPIASE_2"/>
    <property type="match status" value="1"/>
</dbReference>
<dbReference type="GO" id="GO:0060255">
    <property type="term" value="P:regulation of macromolecule metabolic process"/>
    <property type="evidence" value="ECO:0007669"/>
    <property type="project" value="UniProtKB-ARBA"/>
</dbReference>
<dbReference type="SUPFAM" id="SSF141673">
    <property type="entry name" value="MOSC N-terminal domain-like"/>
    <property type="match status" value="1"/>
</dbReference>
<keyword evidence="10" id="KW-1185">Reference proteome</keyword>
<dbReference type="Pfam" id="PF03476">
    <property type="entry name" value="MOSC_N"/>
    <property type="match status" value="1"/>
</dbReference>
<name>A0A8H6SY26_9AGAR</name>
<dbReference type="AlphaFoldDB" id="A0A8H6SY26"/>
<evidence type="ECO:0000259" key="8">
    <source>
        <dbReference type="PROSITE" id="PS51340"/>
    </source>
</evidence>
<dbReference type="InterPro" id="IPR001202">
    <property type="entry name" value="WW_dom"/>
</dbReference>
<dbReference type="GO" id="GO:0003755">
    <property type="term" value="F:peptidyl-prolyl cis-trans isomerase activity"/>
    <property type="evidence" value="ECO:0007669"/>
    <property type="project" value="UniProtKB-KW"/>
</dbReference>
<proteinExistence type="predicted"/>
<keyword evidence="3 5" id="KW-0697">Rotamase</keyword>
<dbReference type="CDD" id="cd00201">
    <property type="entry name" value="WW"/>
    <property type="match status" value="1"/>
</dbReference>
<reference evidence="9" key="1">
    <citation type="submission" date="2020-05" db="EMBL/GenBank/DDBJ databases">
        <title>Mycena genomes resolve the evolution of fungal bioluminescence.</title>
        <authorList>
            <person name="Tsai I.J."/>
        </authorList>
    </citation>
    <scope>NUCLEOTIDE SEQUENCE</scope>
    <source>
        <strain evidence="9">171206Taipei</strain>
    </source>
</reference>
<dbReference type="InterPro" id="IPR046357">
    <property type="entry name" value="PPIase_dom_sf"/>
</dbReference>
<sequence length="519" mass="57342">MSSKWQVKISQSRGAPYFFNPETKESIWTTPPDLTEEQAAALLSEAQAAKRSSGQVRASHLLVKHSGSRRPASWKDPNITRSKDEAIEILRGFQSEIGTSADKFGELASVHSDCSSHSSKGDLGWFGPGQMQKPFEEATFALKVGQISDVISTDSGKETNVYVHLNKAFAVHFCSLNSLILYSPPRARIGLSSTSFALGKLPLFALPGTPMSEVRVSRIFVHPIKSCRGISVDEARFTPEGLEYDRLWCIVDQDSTIITARESPKMVLITSEIRKDPTAPHGGLLSVSFPEESGCESFSIPLRPSQEQLEQWQRVPKVAMQGEPFGDGFVCEAVSGSRSVSAILSEYFGRPVNLVYKGAEIRTCETTETHPDLAATAVFQDCFPVMVLSEESTTRIEQEVRNHIGKQGVEERWRTDSLLIERFRPNIVFQGAGPFAEDGWKQIRFGDGPVINLVSKCNRCLLPNVDPVKGERDKAVPYKIIMKFRTGVDPVNKMKPCVGVNAVPLSEGEVRVGDVVHWE</sequence>
<feature type="domain" description="MOSC" evidence="8">
    <location>
        <begin position="337"/>
        <end position="519"/>
    </location>
</feature>
<evidence type="ECO:0000256" key="5">
    <source>
        <dbReference type="PROSITE-ProRule" id="PRU00278"/>
    </source>
</evidence>
<dbReference type="SUPFAM" id="SSF54534">
    <property type="entry name" value="FKBP-like"/>
    <property type="match status" value="1"/>
</dbReference>
<evidence type="ECO:0000256" key="4">
    <source>
        <dbReference type="ARBA" id="ARBA00023235"/>
    </source>
</evidence>
<dbReference type="InterPro" id="IPR000297">
    <property type="entry name" value="PPIase_PpiC"/>
</dbReference>
<dbReference type="EMBL" id="JACAZF010000004">
    <property type="protein sequence ID" value="KAF7307260.1"/>
    <property type="molecule type" value="Genomic_DNA"/>
</dbReference>
<evidence type="ECO:0000256" key="1">
    <source>
        <dbReference type="ARBA" id="ARBA00000971"/>
    </source>
</evidence>
<dbReference type="PROSITE" id="PS50020">
    <property type="entry name" value="WW_DOMAIN_2"/>
    <property type="match status" value="1"/>
</dbReference>
<dbReference type="GeneID" id="59344503"/>
<feature type="domain" description="WW" evidence="6">
    <location>
        <begin position="1"/>
        <end position="33"/>
    </location>
</feature>
<dbReference type="PANTHER" id="PTHR10657">
    <property type="entry name" value="PEPTIDYL-PROLYL CIS-TRANS ISOMERASE"/>
    <property type="match status" value="1"/>
</dbReference>
<dbReference type="GO" id="GO:0030151">
    <property type="term" value="F:molybdenum ion binding"/>
    <property type="evidence" value="ECO:0007669"/>
    <property type="project" value="InterPro"/>
</dbReference>
<dbReference type="GO" id="GO:0030170">
    <property type="term" value="F:pyridoxal phosphate binding"/>
    <property type="evidence" value="ECO:0007669"/>
    <property type="project" value="InterPro"/>
</dbReference>
<dbReference type="InterPro" id="IPR005302">
    <property type="entry name" value="MoCF_Sase_C"/>
</dbReference>
<dbReference type="Pfam" id="PF03473">
    <property type="entry name" value="MOSC"/>
    <property type="match status" value="1"/>
</dbReference>
<accession>A0A8H6SY26</accession>
<evidence type="ECO:0000256" key="2">
    <source>
        <dbReference type="ARBA" id="ARBA00013194"/>
    </source>
</evidence>
<dbReference type="InterPro" id="IPR011037">
    <property type="entry name" value="Pyrv_Knase-like_insert_dom_sf"/>
</dbReference>
<dbReference type="EC" id="5.2.1.8" evidence="2"/>
<dbReference type="Gene3D" id="3.10.50.40">
    <property type="match status" value="1"/>
</dbReference>
<keyword evidence="4 5" id="KW-0413">Isomerase</keyword>
<dbReference type="GO" id="GO:0080090">
    <property type="term" value="P:regulation of primary metabolic process"/>
    <property type="evidence" value="ECO:0007669"/>
    <property type="project" value="UniProtKB-ARBA"/>
</dbReference>
<dbReference type="SUPFAM" id="SSF51045">
    <property type="entry name" value="WW domain"/>
    <property type="match status" value="1"/>
</dbReference>
<dbReference type="PANTHER" id="PTHR10657:SF4">
    <property type="entry name" value="PEPTIDYL-PROLYL CIS-TRANS ISOMERASE-RELATED"/>
    <property type="match status" value="1"/>
</dbReference>
<evidence type="ECO:0000313" key="10">
    <source>
        <dbReference type="Proteomes" id="UP000636479"/>
    </source>
</evidence>
<dbReference type="Proteomes" id="UP000636479">
    <property type="component" value="Unassembled WGS sequence"/>
</dbReference>
<dbReference type="InterPro" id="IPR051370">
    <property type="entry name" value="PPIase_Pin1"/>
</dbReference>